<comment type="caution">
    <text evidence="1">The sequence shown here is derived from an EMBL/GenBank/DDBJ whole genome shotgun (WGS) entry which is preliminary data.</text>
</comment>
<sequence length="124" mass="13976">MLTGSNGSVGDVKCTAVFPFVCYKKRTQSLVFNECGTHDTEYNLDTRTGSCYKFHRRSMTWPRAYTTCIAEGGYLVIMNSDLESQVIRELYAMNPDNVIVSFAPHHAAIGIYDFGDGSYWLTIH</sequence>
<protein>
    <submittedName>
        <fullName evidence="1">C-type lectin</fullName>
    </submittedName>
</protein>
<dbReference type="Proteomes" id="UP000037510">
    <property type="component" value="Unassembled WGS sequence"/>
</dbReference>
<dbReference type="InterPro" id="IPR050111">
    <property type="entry name" value="C-type_lectin/snaclec_domain"/>
</dbReference>
<feature type="non-terminal residue" evidence="1">
    <location>
        <position position="1"/>
    </location>
</feature>
<keyword evidence="2" id="KW-1185">Reference proteome</keyword>
<dbReference type="CDD" id="cd00037">
    <property type="entry name" value="CLECT"/>
    <property type="match status" value="1"/>
</dbReference>
<evidence type="ECO:0000313" key="1">
    <source>
        <dbReference type="EMBL" id="KOB70625.1"/>
    </source>
</evidence>
<organism evidence="1 2">
    <name type="scientific">Operophtera brumata</name>
    <name type="common">Winter moth</name>
    <name type="synonym">Phalaena brumata</name>
    <dbReference type="NCBI Taxonomy" id="104452"/>
    <lineage>
        <taxon>Eukaryota</taxon>
        <taxon>Metazoa</taxon>
        <taxon>Ecdysozoa</taxon>
        <taxon>Arthropoda</taxon>
        <taxon>Hexapoda</taxon>
        <taxon>Insecta</taxon>
        <taxon>Pterygota</taxon>
        <taxon>Neoptera</taxon>
        <taxon>Endopterygota</taxon>
        <taxon>Lepidoptera</taxon>
        <taxon>Glossata</taxon>
        <taxon>Ditrysia</taxon>
        <taxon>Geometroidea</taxon>
        <taxon>Geometridae</taxon>
        <taxon>Larentiinae</taxon>
        <taxon>Operophtera</taxon>
    </lineage>
</organism>
<name>A0A0L7L5C1_OPEBR</name>
<dbReference type="EMBL" id="JTDY01002835">
    <property type="protein sequence ID" value="KOB70625.1"/>
    <property type="molecule type" value="Genomic_DNA"/>
</dbReference>
<feature type="non-terminal residue" evidence="1">
    <location>
        <position position="124"/>
    </location>
</feature>
<accession>A0A0L7L5C1</accession>
<proteinExistence type="predicted"/>
<dbReference type="InterPro" id="IPR016187">
    <property type="entry name" value="CTDL_fold"/>
</dbReference>
<gene>
    <name evidence="1" type="ORF">OBRU01_14915</name>
</gene>
<dbReference type="Gene3D" id="3.10.100.10">
    <property type="entry name" value="Mannose-Binding Protein A, subunit A"/>
    <property type="match status" value="1"/>
</dbReference>
<reference evidence="1 2" key="1">
    <citation type="journal article" date="2015" name="Genome Biol. Evol.">
        <title>The genome of winter moth (Operophtera brumata) provides a genomic perspective on sexual dimorphism and phenology.</title>
        <authorList>
            <person name="Derks M.F."/>
            <person name="Smit S."/>
            <person name="Salis L."/>
            <person name="Schijlen E."/>
            <person name="Bossers A."/>
            <person name="Mateman C."/>
            <person name="Pijl A.S."/>
            <person name="de Ridder D."/>
            <person name="Groenen M.A."/>
            <person name="Visser M.E."/>
            <person name="Megens H.J."/>
        </authorList>
    </citation>
    <scope>NUCLEOTIDE SEQUENCE [LARGE SCALE GENOMIC DNA]</scope>
    <source>
        <strain evidence="1">WM2013NL</strain>
        <tissue evidence="1">Head and thorax</tissue>
    </source>
</reference>
<dbReference type="PANTHER" id="PTHR22803">
    <property type="entry name" value="MANNOSE, PHOSPHOLIPASE, LECTIN RECEPTOR RELATED"/>
    <property type="match status" value="1"/>
</dbReference>
<dbReference type="STRING" id="104452.A0A0L7L5C1"/>
<dbReference type="InterPro" id="IPR016186">
    <property type="entry name" value="C-type_lectin-like/link_sf"/>
</dbReference>
<evidence type="ECO:0000313" key="2">
    <source>
        <dbReference type="Proteomes" id="UP000037510"/>
    </source>
</evidence>
<keyword evidence="1" id="KW-0430">Lectin</keyword>
<dbReference type="SUPFAM" id="SSF56436">
    <property type="entry name" value="C-type lectin-like"/>
    <property type="match status" value="1"/>
</dbReference>
<dbReference type="AlphaFoldDB" id="A0A0L7L5C1"/>
<dbReference type="GO" id="GO:0030246">
    <property type="term" value="F:carbohydrate binding"/>
    <property type="evidence" value="ECO:0007669"/>
    <property type="project" value="UniProtKB-KW"/>
</dbReference>